<dbReference type="InterPro" id="IPR024253">
    <property type="entry name" value="Phosducin_thioredoxin-like_dom"/>
</dbReference>
<dbReference type="GO" id="GO:0008277">
    <property type="term" value="P:regulation of G protein-coupled receptor signaling pathway"/>
    <property type="evidence" value="ECO:0007669"/>
    <property type="project" value="InterPro"/>
</dbReference>
<dbReference type="CDD" id="cd02987">
    <property type="entry name" value="Phd_like_Phd"/>
    <property type="match status" value="1"/>
</dbReference>
<feature type="domain" description="Phosducin" evidence="5">
    <location>
        <begin position="49"/>
        <end position="280"/>
    </location>
</feature>
<evidence type="ECO:0000313" key="7">
    <source>
        <dbReference type="Proteomes" id="UP000318571"/>
    </source>
</evidence>
<dbReference type="Pfam" id="PF02114">
    <property type="entry name" value="Phosducin"/>
    <property type="match status" value="1"/>
</dbReference>
<organism evidence="6 7">
    <name type="scientific">Tigriopus californicus</name>
    <name type="common">Marine copepod</name>
    <dbReference type="NCBI Taxonomy" id="6832"/>
    <lineage>
        <taxon>Eukaryota</taxon>
        <taxon>Metazoa</taxon>
        <taxon>Ecdysozoa</taxon>
        <taxon>Arthropoda</taxon>
        <taxon>Crustacea</taxon>
        <taxon>Multicrustacea</taxon>
        <taxon>Hexanauplia</taxon>
        <taxon>Copepoda</taxon>
        <taxon>Harpacticoida</taxon>
        <taxon>Harpacticidae</taxon>
        <taxon>Tigriopus</taxon>
    </lineage>
</organism>
<evidence type="ECO:0000256" key="1">
    <source>
        <dbReference type="ARBA" id="ARBA00009686"/>
    </source>
</evidence>
<evidence type="ECO:0000259" key="5">
    <source>
        <dbReference type="Pfam" id="PF02114"/>
    </source>
</evidence>
<comment type="similarity">
    <text evidence="1">Belongs to the phosducin family.</text>
</comment>
<protein>
    <recommendedName>
        <fullName evidence="5">Phosducin domain-containing protein</fullName>
    </recommendedName>
</protein>
<sequence>MATLDDKLLGEKLHYYCSSSEDEGDEESPSGAGGSSGPSKFIPEGELSQWDGQSANTGPKGVIKDWQRYKQLERENRDEQQAEMMTLAQKLSLTCRTDAEDQKAQAQEEAIDEDLEALLDDEFLQEYMEKRMRQMMDQATARRKVFGCLRDLTDGEDFLNAIDKEEKHVIVVVCIYEKESPGCQAMIGCLEALSKDHPNVKFCKILASSAGLSKHFKVSGVPALLVYQGGDLMTNFVRLTDTLGEDFFVSDVESLLLEHGVLSQEEPVPDIIKNSAANDSDAD</sequence>
<dbReference type="Proteomes" id="UP000318571">
    <property type="component" value="Chromosome 10"/>
</dbReference>
<dbReference type="OMA" id="GIIEMMP"/>
<dbReference type="SUPFAM" id="SSF52833">
    <property type="entry name" value="Thioredoxin-like"/>
    <property type="match status" value="1"/>
</dbReference>
<keyword evidence="7" id="KW-1185">Reference proteome</keyword>
<evidence type="ECO:0000313" key="6">
    <source>
        <dbReference type="EMBL" id="TRY63835.1"/>
    </source>
</evidence>
<feature type="coiled-coil region" evidence="3">
    <location>
        <begin position="70"/>
        <end position="116"/>
    </location>
</feature>
<keyword evidence="2" id="KW-0597">Phosphoprotein</keyword>
<dbReference type="InterPro" id="IPR051499">
    <property type="entry name" value="Phosducin-like_reg"/>
</dbReference>
<dbReference type="Gene3D" id="3.40.30.10">
    <property type="entry name" value="Glutaredoxin"/>
    <property type="match status" value="1"/>
</dbReference>
<evidence type="ECO:0000256" key="2">
    <source>
        <dbReference type="ARBA" id="ARBA00022553"/>
    </source>
</evidence>
<dbReference type="PRINTS" id="PR00677">
    <property type="entry name" value="PHOSDUCIN"/>
</dbReference>
<name>A0A553NEJ5_TIGCA</name>
<dbReference type="AlphaFoldDB" id="A0A553NEJ5"/>
<comment type="caution">
    <text evidence="6">The sequence shown here is derived from an EMBL/GenBank/DDBJ whole genome shotgun (WGS) entry which is preliminary data.</text>
</comment>
<keyword evidence="3" id="KW-0175">Coiled coil</keyword>
<dbReference type="InterPro" id="IPR023196">
    <property type="entry name" value="Phosducin_N_dom_sf"/>
</dbReference>
<dbReference type="InterPro" id="IPR001200">
    <property type="entry name" value="Phosducin"/>
</dbReference>
<dbReference type="Gene3D" id="1.10.168.10">
    <property type="entry name" value="Phosducin, domain 2"/>
    <property type="match status" value="1"/>
</dbReference>
<dbReference type="InterPro" id="IPR036249">
    <property type="entry name" value="Thioredoxin-like_sf"/>
</dbReference>
<accession>A0A553NEJ5</accession>
<gene>
    <name evidence="6" type="ORF">TCAL_11497</name>
</gene>
<feature type="region of interest" description="Disordered" evidence="4">
    <location>
        <begin position="16"/>
        <end position="61"/>
    </location>
</feature>
<evidence type="ECO:0000256" key="3">
    <source>
        <dbReference type="SAM" id="Coils"/>
    </source>
</evidence>
<dbReference type="PANTHER" id="PTHR46052">
    <property type="entry name" value="PHOSDUCIN-LIKE PROTEIN"/>
    <property type="match status" value="1"/>
</dbReference>
<reference evidence="6 7" key="1">
    <citation type="journal article" date="2018" name="Nat. Ecol. Evol.">
        <title>Genomic signatures of mitonuclear coevolution across populations of Tigriopus californicus.</title>
        <authorList>
            <person name="Barreto F.S."/>
            <person name="Watson E.T."/>
            <person name="Lima T.G."/>
            <person name="Willett C.S."/>
            <person name="Edmands S."/>
            <person name="Li W."/>
            <person name="Burton R.S."/>
        </authorList>
    </citation>
    <scope>NUCLEOTIDE SEQUENCE [LARGE SCALE GENOMIC DNA]</scope>
    <source>
        <strain evidence="6 7">San Diego</strain>
    </source>
</reference>
<proteinExistence type="inferred from homology"/>
<dbReference type="STRING" id="6832.A0A553NEJ5"/>
<dbReference type="OrthoDB" id="70588at2759"/>
<evidence type="ECO:0000256" key="4">
    <source>
        <dbReference type="SAM" id="MobiDB-lite"/>
    </source>
</evidence>
<dbReference type="PANTHER" id="PTHR46052:SF1">
    <property type="entry name" value="PHOSDUCIN-LIKE PROTEIN"/>
    <property type="match status" value="1"/>
</dbReference>
<dbReference type="EMBL" id="VCGU01000458">
    <property type="protein sequence ID" value="TRY63835.1"/>
    <property type="molecule type" value="Genomic_DNA"/>
</dbReference>